<feature type="coiled-coil region" evidence="1">
    <location>
        <begin position="61"/>
        <end position="405"/>
    </location>
</feature>
<feature type="compositionally biased region" description="Acidic residues" evidence="2">
    <location>
        <begin position="27"/>
        <end position="39"/>
    </location>
</feature>
<evidence type="ECO:0000313" key="4">
    <source>
        <dbReference type="EMBL" id="CAH2762436.1"/>
    </source>
</evidence>
<keyword evidence="5" id="KW-1185">Reference proteome</keyword>
<organism evidence="4 6">
    <name type="scientific">Erysipelothrix amsterdamensis</name>
    <dbReference type="NCBI Taxonomy" id="2929157"/>
    <lineage>
        <taxon>Bacteria</taxon>
        <taxon>Bacillati</taxon>
        <taxon>Bacillota</taxon>
        <taxon>Erysipelotrichia</taxon>
        <taxon>Erysipelotrichales</taxon>
        <taxon>Erysipelotrichaceae</taxon>
        <taxon>Erysipelothrix</taxon>
    </lineage>
</organism>
<keyword evidence="4" id="KW-0418">Kinase</keyword>
<dbReference type="EMBL" id="OW659477">
    <property type="protein sequence ID" value="CAH2762436.1"/>
    <property type="molecule type" value="Genomic_DNA"/>
</dbReference>
<dbReference type="Proteomes" id="UP001154111">
    <property type="component" value="Chromosome"/>
</dbReference>
<sequence>MNDFFDMSFGDDSKSNDFAMPTFDASNDIDDEEDDDLEESSNKFKKTLFGGYTRGSVEAYVEQIEQNVSQMQGNLEFQIKEMLLEKASLSQENALLKSQFTDAESKMIEIEEEYKRIKGLNEELAENIKNQELQFSTELNQYKTVSGELQEELDKISSHYQSLQEQLERAHGEVSVLTQQVKENEEENIKVEQYLDQLESSLQEKNRALEESVRLLKEKEIELETSNAEVHELREQMLVMETKLAEKDSEIARTMKILEEYQAQEENFMALIDQKEDMIIERNNALQEAARMVESLESQREAFESRLMDQQGTIDEQQESIEHTQYVLDEKEEEIKTLEVKIQQLTEAVEAMNSQDDLAVETLTNEVEFLTKKLELMTSEKDETVMLLQEKIQNLTQQLEQVQLQPNIMQRVEDIRTQYDQLLQKKDIIINRLEAEVNSAPSFTFDQERALLKQEIAQLQEELKQEMIDKYQVRKGLNDEVRRLKERLDTQTFQGQPRQDFERIIDEKDTQINQLFQKLQNMQKEMEALMGRVNFTNPSHDALQERTRIQHMNMQEPVLEPVANFVPTPQVVEPVVAAKNDFEEEIARIYKQIEAQRETLDAFMDHYKYNS</sequence>
<dbReference type="RefSeq" id="WP_254006468.1">
    <property type="nucleotide sequence ID" value="NZ_OW659477.1"/>
</dbReference>
<keyword evidence="4" id="KW-0808">Transferase</keyword>
<protein>
    <submittedName>
        <fullName evidence="4">Rho-associated protein kinase 1</fullName>
    </submittedName>
</protein>
<evidence type="ECO:0000313" key="3">
    <source>
        <dbReference type="EMBL" id="CAH2762406.1"/>
    </source>
</evidence>
<evidence type="ECO:0000256" key="2">
    <source>
        <dbReference type="SAM" id="MobiDB-lite"/>
    </source>
</evidence>
<feature type="region of interest" description="Disordered" evidence="2">
    <location>
        <begin position="1"/>
        <end position="41"/>
    </location>
</feature>
<keyword evidence="1" id="KW-0175">Coiled coil</keyword>
<proteinExistence type="predicted"/>
<evidence type="ECO:0000313" key="5">
    <source>
        <dbReference type="Proteomes" id="UP001154095"/>
    </source>
</evidence>
<dbReference type="AlphaFoldDB" id="A0AAU9VJ63"/>
<dbReference type="GO" id="GO:0016301">
    <property type="term" value="F:kinase activity"/>
    <property type="evidence" value="ECO:0007669"/>
    <property type="project" value="UniProtKB-KW"/>
</dbReference>
<name>A0AAU9VJ63_9FIRM</name>
<reference evidence="4" key="1">
    <citation type="submission" date="2022-04" db="EMBL/GenBank/DDBJ databases">
        <authorList>
            <person name="Forde T."/>
        </authorList>
    </citation>
    <scope>NUCLEOTIDE SEQUENCE</scope>
    <source>
        <strain evidence="4">A18Y016a</strain>
        <strain evidence="3">A18Y020d</strain>
    </source>
</reference>
<dbReference type="EMBL" id="OW659496">
    <property type="protein sequence ID" value="CAH2762406.1"/>
    <property type="molecule type" value="Genomic_DNA"/>
</dbReference>
<dbReference type="SUPFAM" id="SSF57997">
    <property type="entry name" value="Tropomyosin"/>
    <property type="match status" value="1"/>
</dbReference>
<evidence type="ECO:0000256" key="1">
    <source>
        <dbReference type="SAM" id="Coils"/>
    </source>
</evidence>
<evidence type="ECO:0000313" key="6">
    <source>
        <dbReference type="Proteomes" id="UP001154111"/>
    </source>
</evidence>
<accession>A0AAU9VJ63</accession>
<gene>
    <name evidence="4" type="primary">smc_2</name>
    <name evidence="4" type="ORF">ERYAMS2_01201</name>
    <name evidence="3" type="ORF">ERYAMS_00907</name>
</gene>
<dbReference type="Proteomes" id="UP001154095">
    <property type="component" value="Chromosome"/>
</dbReference>
<feature type="coiled-coil region" evidence="1">
    <location>
        <begin position="449"/>
        <end position="532"/>
    </location>
</feature>